<reference evidence="1 2" key="1">
    <citation type="journal article" date="2022" name="bioRxiv">
        <title>The genome of the oomycete Peronosclerospora sorghi, a cosmopolitan pathogen of maize and sorghum, is inflated with dispersed pseudogenes.</title>
        <authorList>
            <person name="Fletcher K."/>
            <person name="Martin F."/>
            <person name="Isakeit T."/>
            <person name="Cavanaugh K."/>
            <person name="Magill C."/>
            <person name="Michelmore R."/>
        </authorList>
    </citation>
    <scope>NUCLEOTIDE SEQUENCE [LARGE SCALE GENOMIC DNA]</scope>
    <source>
        <strain evidence="1">P6</strain>
    </source>
</reference>
<accession>A0ACC0VYD6</accession>
<protein>
    <submittedName>
        <fullName evidence="1">Uncharacterized protein</fullName>
    </submittedName>
</protein>
<evidence type="ECO:0000313" key="1">
    <source>
        <dbReference type="EMBL" id="KAI9911484.1"/>
    </source>
</evidence>
<dbReference type="Proteomes" id="UP001163321">
    <property type="component" value="Chromosome 5"/>
</dbReference>
<sequence>MGLPYAHVIHTRLTAGQQLQIGDFHEHWWIKDEIPQQEAQGELEATVRNMLQTLEERYHLWPAHRQATFRSQLTQMAQDNDPSLQNPLVQGRGVDRLAQETDQQAQPGEIRPLSRLSKETGNRGVGKGALS</sequence>
<comment type="caution">
    <text evidence="1">The sequence shown here is derived from an EMBL/GenBank/DDBJ whole genome shotgun (WGS) entry which is preliminary data.</text>
</comment>
<organism evidence="1 2">
    <name type="scientific">Peronosclerospora sorghi</name>
    <dbReference type="NCBI Taxonomy" id="230839"/>
    <lineage>
        <taxon>Eukaryota</taxon>
        <taxon>Sar</taxon>
        <taxon>Stramenopiles</taxon>
        <taxon>Oomycota</taxon>
        <taxon>Peronosporomycetes</taxon>
        <taxon>Peronosporales</taxon>
        <taxon>Peronosporaceae</taxon>
        <taxon>Peronosclerospora</taxon>
    </lineage>
</organism>
<evidence type="ECO:0000313" key="2">
    <source>
        <dbReference type="Proteomes" id="UP001163321"/>
    </source>
</evidence>
<proteinExistence type="predicted"/>
<gene>
    <name evidence="1" type="ORF">PsorP6_009248</name>
</gene>
<name>A0ACC0VYD6_9STRA</name>
<dbReference type="EMBL" id="CM047584">
    <property type="protein sequence ID" value="KAI9911484.1"/>
    <property type="molecule type" value="Genomic_DNA"/>
</dbReference>
<keyword evidence="2" id="KW-1185">Reference proteome</keyword>